<evidence type="ECO:0000313" key="2">
    <source>
        <dbReference type="EMBL" id="MBE9039666.1"/>
    </source>
</evidence>
<dbReference type="SUPFAM" id="SSF158682">
    <property type="entry name" value="TerB-like"/>
    <property type="match status" value="1"/>
</dbReference>
<feature type="domain" description="Co-chaperone DjlA N-terminal" evidence="1">
    <location>
        <begin position="9"/>
        <end position="135"/>
    </location>
</feature>
<dbReference type="InterPro" id="IPR007791">
    <property type="entry name" value="DjlA_N"/>
</dbReference>
<proteinExistence type="predicted"/>
<accession>A0A928VT44</accession>
<dbReference type="Gene3D" id="1.10.3680.10">
    <property type="entry name" value="TerB-like"/>
    <property type="match status" value="1"/>
</dbReference>
<reference evidence="2" key="1">
    <citation type="submission" date="2020-10" db="EMBL/GenBank/DDBJ databases">
        <authorList>
            <person name="Castelo-Branco R."/>
            <person name="Eusebio N."/>
            <person name="Adriana R."/>
            <person name="Vieira A."/>
            <person name="Brugerolle De Fraissinette N."/>
            <person name="Rezende De Castro R."/>
            <person name="Schneider M.P."/>
            <person name="Vasconcelos V."/>
            <person name="Leao P.N."/>
        </authorList>
    </citation>
    <scope>NUCLEOTIDE SEQUENCE</scope>
    <source>
        <strain evidence="2">LEGE 11467</strain>
    </source>
</reference>
<name>A0A928VT44_9CYAN</name>
<dbReference type="RefSeq" id="WP_264319924.1">
    <property type="nucleotide sequence ID" value="NZ_JADEXN010000023.1"/>
</dbReference>
<organism evidence="2 3">
    <name type="scientific">Zarconia navalis LEGE 11467</name>
    <dbReference type="NCBI Taxonomy" id="1828826"/>
    <lineage>
        <taxon>Bacteria</taxon>
        <taxon>Bacillati</taxon>
        <taxon>Cyanobacteriota</taxon>
        <taxon>Cyanophyceae</taxon>
        <taxon>Oscillatoriophycideae</taxon>
        <taxon>Oscillatoriales</taxon>
        <taxon>Oscillatoriales incertae sedis</taxon>
        <taxon>Zarconia</taxon>
        <taxon>Zarconia navalis</taxon>
    </lineage>
</organism>
<dbReference type="InterPro" id="IPR029024">
    <property type="entry name" value="TerB-like"/>
</dbReference>
<evidence type="ECO:0000313" key="3">
    <source>
        <dbReference type="Proteomes" id="UP000621799"/>
    </source>
</evidence>
<protein>
    <submittedName>
        <fullName evidence="2">Tellurite resistance TerB family protein</fullName>
    </submittedName>
</protein>
<dbReference type="Proteomes" id="UP000621799">
    <property type="component" value="Unassembled WGS sequence"/>
</dbReference>
<dbReference type="AlphaFoldDB" id="A0A928VT44"/>
<comment type="caution">
    <text evidence="2">The sequence shown here is derived from an EMBL/GenBank/DDBJ whole genome shotgun (WGS) entry which is preliminary data.</text>
</comment>
<dbReference type="Pfam" id="PF05099">
    <property type="entry name" value="TerB"/>
    <property type="match status" value="1"/>
</dbReference>
<gene>
    <name evidence="2" type="ORF">IQ235_02505</name>
</gene>
<sequence>MTICFDVSEAFMAVGITIISADERCTAQETAMMLEMFKTLNILTVAPDKDYEEVWEALFDRTLNKINRAFPDRNLSLNETQLTLLMAAILKSIPQDRTETLFRLAVAVAVADGIEPRELAIIKQLKKALEIDPELTRKIVAESKAMALKS</sequence>
<dbReference type="CDD" id="cd07176">
    <property type="entry name" value="terB"/>
    <property type="match status" value="1"/>
</dbReference>
<keyword evidence="3" id="KW-1185">Reference proteome</keyword>
<evidence type="ECO:0000259" key="1">
    <source>
        <dbReference type="Pfam" id="PF05099"/>
    </source>
</evidence>
<dbReference type="EMBL" id="JADEXN010000023">
    <property type="protein sequence ID" value="MBE9039666.1"/>
    <property type="molecule type" value="Genomic_DNA"/>
</dbReference>